<dbReference type="OrthoDB" id="838241at2"/>
<evidence type="ECO:0000313" key="2">
    <source>
        <dbReference type="EMBL" id="SMD42694.1"/>
    </source>
</evidence>
<sequence>MKNKKIFILALLVLSLGCSETGERSTALVNVFLIGTPGLFDEVGIEILGVEVKTTGTRGQDNSDAVFIPNPQVNQQARLSSLVNTGQYLVGRAEFLVGAIIELTLRLGNDNFVQVGTQTSSLNFRDDSSRNPAITVSIPLDGGISHDVFIDFNTLNSITFTTGAEPVFTLDPKFRAFASLDTGEISGIIRPQGLKCLLLAIQNSDTLANTTQDARGNFLIRGLEGEFTLSILPFSNGFLADTIQNIIVEPRQRTQLEEITLRTNP</sequence>
<dbReference type="AlphaFoldDB" id="A0A1W2H1R0"/>
<dbReference type="RefSeq" id="WP_084119469.1">
    <property type="nucleotide sequence ID" value="NZ_LT838813.1"/>
</dbReference>
<reference evidence="3" key="1">
    <citation type="submission" date="2017-04" db="EMBL/GenBank/DDBJ databases">
        <authorList>
            <person name="Varghese N."/>
            <person name="Submissions S."/>
        </authorList>
    </citation>
    <scope>NUCLEOTIDE SEQUENCE [LARGE SCALE GENOMIC DNA]</scope>
    <source>
        <strain evidence="3">DSM 16537</strain>
    </source>
</reference>
<accession>A0A1W2H1R0</accession>
<dbReference type="Pfam" id="PF14321">
    <property type="entry name" value="DUF4382"/>
    <property type="match status" value="1"/>
</dbReference>
<proteinExistence type="predicted"/>
<keyword evidence="3" id="KW-1185">Reference proteome</keyword>
<dbReference type="Proteomes" id="UP000192333">
    <property type="component" value="Chromosome I"/>
</dbReference>
<dbReference type="InterPro" id="IPR025491">
    <property type="entry name" value="DUF4382"/>
</dbReference>
<evidence type="ECO:0000313" key="3">
    <source>
        <dbReference type="Proteomes" id="UP000192333"/>
    </source>
</evidence>
<name>A0A1W2H1R0_9BACT</name>
<feature type="domain" description="DUF4382" evidence="1">
    <location>
        <begin position="26"/>
        <end position="163"/>
    </location>
</feature>
<organism evidence="2 3">
    <name type="scientific">Aquiflexum balticum DSM 16537</name>
    <dbReference type="NCBI Taxonomy" id="758820"/>
    <lineage>
        <taxon>Bacteria</taxon>
        <taxon>Pseudomonadati</taxon>
        <taxon>Bacteroidota</taxon>
        <taxon>Cytophagia</taxon>
        <taxon>Cytophagales</taxon>
        <taxon>Cyclobacteriaceae</taxon>
        <taxon>Aquiflexum</taxon>
    </lineage>
</organism>
<evidence type="ECO:0000259" key="1">
    <source>
        <dbReference type="Pfam" id="PF14321"/>
    </source>
</evidence>
<dbReference type="EMBL" id="LT838813">
    <property type="protein sequence ID" value="SMD42694.1"/>
    <property type="molecule type" value="Genomic_DNA"/>
</dbReference>
<dbReference type="STRING" id="758820.SAMN00777080_1256"/>
<dbReference type="PROSITE" id="PS51257">
    <property type="entry name" value="PROKAR_LIPOPROTEIN"/>
    <property type="match status" value="1"/>
</dbReference>
<gene>
    <name evidence="2" type="ORF">SAMN00777080_1256</name>
</gene>
<protein>
    <recommendedName>
        <fullName evidence="1">DUF4382 domain-containing protein</fullName>
    </recommendedName>
</protein>